<evidence type="ECO:0000313" key="2">
    <source>
        <dbReference type="Proteomes" id="UP000036681"/>
    </source>
</evidence>
<keyword evidence="1" id="KW-1133">Transmembrane helix</keyword>
<keyword evidence="1" id="KW-0472">Membrane</keyword>
<evidence type="ECO:0000256" key="1">
    <source>
        <dbReference type="SAM" id="Phobius"/>
    </source>
</evidence>
<sequence length="169" mass="18479">LISRKTYANDETYSGTSVHSKVSVSQLPFVSTFKEISLAAKSQLQPISCTAEDETVFIKCLNDFLSNFNLTMTYGKLPDAIEAIDILNGDVQCGETLNALNCAKSPTAKVCGEGLFEPICAEQAYNLKFNQLIDTDCYNEVMKFCSDAQSVALNISLFFALLITALIMS</sequence>
<reference evidence="3" key="1">
    <citation type="submission" date="2023-03" db="UniProtKB">
        <authorList>
            <consortium name="WormBaseParasite"/>
        </authorList>
    </citation>
    <scope>IDENTIFICATION</scope>
</reference>
<dbReference type="Proteomes" id="UP000036681">
    <property type="component" value="Unplaced"/>
</dbReference>
<organism evidence="2 3">
    <name type="scientific">Ascaris lumbricoides</name>
    <name type="common">Giant roundworm</name>
    <dbReference type="NCBI Taxonomy" id="6252"/>
    <lineage>
        <taxon>Eukaryota</taxon>
        <taxon>Metazoa</taxon>
        <taxon>Ecdysozoa</taxon>
        <taxon>Nematoda</taxon>
        <taxon>Chromadorea</taxon>
        <taxon>Rhabditida</taxon>
        <taxon>Spirurina</taxon>
        <taxon>Ascaridomorpha</taxon>
        <taxon>Ascaridoidea</taxon>
        <taxon>Ascarididae</taxon>
        <taxon>Ascaris</taxon>
    </lineage>
</organism>
<feature type="transmembrane region" description="Helical" evidence="1">
    <location>
        <begin position="151"/>
        <end position="168"/>
    </location>
</feature>
<dbReference type="WBParaSite" id="ALUE_0001044201-mRNA-1">
    <property type="protein sequence ID" value="ALUE_0001044201-mRNA-1"/>
    <property type="gene ID" value="ALUE_0001044201"/>
</dbReference>
<keyword evidence="2" id="KW-1185">Reference proteome</keyword>
<evidence type="ECO:0000313" key="3">
    <source>
        <dbReference type="WBParaSite" id="ALUE_0001044201-mRNA-1"/>
    </source>
</evidence>
<protein>
    <submittedName>
        <fullName evidence="3">DUF19 domain-containing protein</fullName>
    </submittedName>
</protein>
<proteinExistence type="predicted"/>
<keyword evidence="1" id="KW-0812">Transmembrane</keyword>
<name>A0A9J2PKH8_ASCLU</name>
<dbReference type="AlphaFoldDB" id="A0A9J2PKH8"/>
<accession>A0A9J2PKH8</accession>